<dbReference type="OrthoDB" id="3353107at2759"/>
<name>A0A9P7AL15_9AGAM</name>
<dbReference type="InterPro" id="IPR058913">
    <property type="entry name" value="Integrase_dom_put"/>
</dbReference>
<evidence type="ECO:0000259" key="1">
    <source>
        <dbReference type="Pfam" id="PF24764"/>
    </source>
</evidence>
<dbReference type="AlphaFoldDB" id="A0A9P7AL15"/>
<evidence type="ECO:0000313" key="2">
    <source>
        <dbReference type="EMBL" id="KAG1790650.1"/>
    </source>
</evidence>
<evidence type="ECO:0000313" key="3">
    <source>
        <dbReference type="Proteomes" id="UP000719766"/>
    </source>
</evidence>
<dbReference type="Pfam" id="PF24764">
    <property type="entry name" value="rva_4"/>
    <property type="match status" value="1"/>
</dbReference>
<feature type="domain" description="Integrase core" evidence="1">
    <location>
        <begin position="1"/>
        <end position="107"/>
    </location>
</feature>
<dbReference type="EMBL" id="JABBWE010000048">
    <property type="protein sequence ID" value="KAG1790650.1"/>
    <property type="molecule type" value="Genomic_DNA"/>
</dbReference>
<dbReference type="RefSeq" id="XP_041157604.1">
    <property type="nucleotide sequence ID" value="XM_041298233.1"/>
</dbReference>
<organism evidence="2 3">
    <name type="scientific">Suillus plorans</name>
    <dbReference type="NCBI Taxonomy" id="116603"/>
    <lineage>
        <taxon>Eukaryota</taxon>
        <taxon>Fungi</taxon>
        <taxon>Dikarya</taxon>
        <taxon>Basidiomycota</taxon>
        <taxon>Agaricomycotina</taxon>
        <taxon>Agaricomycetes</taxon>
        <taxon>Agaricomycetidae</taxon>
        <taxon>Boletales</taxon>
        <taxon>Suillineae</taxon>
        <taxon>Suillaceae</taxon>
        <taxon>Suillus</taxon>
    </lineage>
</organism>
<comment type="caution">
    <text evidence="2">The sequence shown here is derived from an EMBL/GenBank/DDBJ whole genome shotgun (WGS) entry which is preliminary data.</text>
</comment>
<dbReference type="PANTHER" id="PTHR46791">
    <property type="entry name" value="EXPRESSED PROTEIN"/>
    <property type="match status" value="1"/>
</dbReference>
<dbReference type="Proteomes" id="UP000719766">
    <property type="component" value="Unassembled WGS sequence"/>
</dbReference>
<protein>
    <recommendedName>
        <fullName evidence="1">Integrase core domain-containing protein</fullName>
    </recommendedName>
</protein>
<dbReference type="PANTHER" id="PTHR46791:SF5">
    <property type="entry name" value="CLR5 DOMAIN-CONTAINING PROTEIN-RELATED"/>
    <property type="match status" value="1"/>
</dbReference>
<gene>
    <name evidence="2" type="ORF">HD556DRAFT_1241856</name>
</gene>
<sequence length="222" mass="25596">MEAARGTGRGSYIWGRSVHNIRIERLWVDFTNGIGSKWKKFFQDLELSSGLDADNPHHIWLVHYLFLTTLNSEIHVWAETWNNHRMSTAEHGITSPHQLRYLSMLQHGARGFEPCTFHAPEDVLEGDSLEEYGIDWDAIDSSRIRSHHNTSNQPDDLADNPFIAYRPETLNEVNVDEPNCPLSPAQLEQLHAYLWQFPDDGQNVTRRSLWEHALAKCIQLIS</sequence>
<keyword evidence="3" id="KW-1185">Reference proteome</keyword>
<reference evidence="2" key="1">
    <citation type="journal article" date="2020" name="New Phytol.">
        <title>Comparative genomics reveals dynamic genome evolution in host specialist ectomycorrhizal fungi.</title>
        <authorList>
            <person name="Lofgren L.A."/>
            <person name="Nguyen N.H."/>
            <person name="Vilgalys R."/>
            <person name="Ruytinx J."/>
            <person name="Liao H.L."/>
            <person name="Branco S."/>
            <person name="Kuo A."/>
            <person name="LaButti K."/>
            <person name="Lipzen A."/>
            <person name="Andreopoulos W."/>
            <person name="Pangilinan J."/>
            <person name="Riley R."/>
            <person name="Hundley H."/>
            <person name="Na H."/>
            <person name="Barry K."/>
            <person name="Grigoriev I.V."/>
            <person name="Stajich J.E."/>
            <person name="Kennedy P.G."/>
        </authorList>
    </citation>
    <scope>NUCLEOTIDE SEQUENCE</scope>
    <source>
        <strain evidence="2">S12</strain>
    </source>
</reference>
<accession>A0A9P7AL15</accession>
<proteinExistence type="predicted"/>
<dbReference type="GeneID" id="64591997"/>